<protein>
    <submittedName>
        <fullName evidence="1">Chorismate-pyruvate lyase</fullName>
    </submittedName>
</protein>
<evidence type="ECO:0000313" key="2">
    <source>
        <dbReference type="Proteomes" id="UP000580474"/>
    </source>
</evidence>
<dbReference type="RefSeq" id="WP_184479834.1">
    <property type="nucleotide sequence ID" value="NZ_JACHIV010000001.1"/>
</dbReference>
<dbReference type="SUPFAM" id="SSF64288">
    <property type="entry name" value="Chorismate lyase-like"/>
    <property type="match status" value="1"/>
</dbReference>
<reference evidence="1 2" key="1">
    <citation type="submission" date="2020-08" db="EMBL/GenBank/DDBJ databases">
        <title>Sequencing the genomes of 1000 actinobacteria strains.</title>
        <authorList>
            <person name="Klenk H.-P."/>
        </authorList>
    </citation>
    <scope>NUCLEOTIDE SEQUENCE [LARGE SCALE GENOMIC DNA]</scope>
    <source>
        <strain evidence="1 2">DSM 45582</strain>
    </source>
</reference>
<dbReference type="InterPro" id="IPR028978">
    <property type="entry name" value="Chorismate_lyase_/UTRA_dom_sf"/>
</dbReference>
<comment type="caution">
    <text evidence="1">The sequence shown here is derived from an EMBL/GenBank/DDBJ whole genome shotgun (WGS) entry which is preliminary data.</text>
</comment>
<dbReference type="Proteomes" id="UP000580474">
    <property type="component" value="Unassembled WGS sequence"/>
</dbReference>
<dbReference type="Gene3D" id="3.40.1410.10">
    <property type="entry name" value="Chorismate lyase-like"/>
    <property type="match status" value="1"/>
</dbReference>
<keyword evidence="1" id="KW-0456">Lyase</keyword>
<dbReference type="AlphaFoldDB" id="A0A840NGY5"/>
<dbReference type="GO" id="GO:0016829">
    <property type="term" value="F:lyase activity"/>
    <property type="evidence" value="ECO:0007669"/>
    <property type="project" value="UniProtKB-KW"/>
</dbReference>
<name>A0A840NGY5_9PSEU</name>
<dbReference type="EMBL" id="JACHIV010000001">
    <property type="protein sequence ID" value="MBB5070281.1"/>
    <property type="molecule type" value="Genomic_DNA"/>
</dbReference>
<accession>A0A840NGY5</accession>
<evidence type="ECO:0000313" key="1">
    <source>
        <dbReference type="EMBL" id="MBB5070281.1"/>
    </source>
</evidence>
<sequence>MLLSSDGLTTTLLESCTGRRVRLHRAAHAAVAARSAPSGAAGLLGLGPDDELVVRRSTLVVDDDRTVSVNHVVARTDLPGAACLTDPATLLGSALHAAGTGFRRTVLDVGLRDWDGTPVRPAAFKTYLLWHHDVPAVAISELFNPEIIPASQEAVR</sequence>
<organism evidence="1 2">
    <name type="scientific">Saccharopolyspora gloriosae</name>
    <dbReference type="NCBI Taxonomy" id="455344"/>
    <lineage>
        <taxon>Bacteria</taxon>
        <taxon>Bacillati</taxon>
        <taxon>Actinomycetota</taxon>
        <taxon>Actinomycetes</taxon>
        <taxon>Pseudonocardiales</taxon>
        <taxon>Pseudonocardiaceae</taxon>
        <taxon>Saccharopolyspora</taxon>
    </lineage>
</organism>
<gene>
    <name evidence="1" type="ORF">BJ969_003369</name>
</gene>
<keyword evidence="2" id="KW-1185">Reference proteome</keyword>
<keyword evidence="1" id="KW-0670">Pyruvate</keyword>
<proteinExistence type="predicted"/>